<accession>W2LSG4</accession>
<feature type="region of interest" description="Disordered" evidence="1">
    <location>
        <begin position="84"/>
        <end position="122"/>
    </location>
</feature>
<dbReference type="EMBL" id="KI678053">
    <property type="protein sequence ID" value="ETM00398.1"/>
    <property type="molecule type" value="Genomic_DNA"/>
</dbReference>
<evidence type="ECO:0000256" key="1">
    <source>
        <dbReference type="SAM" id="MobiDB-lite"/>
    </source>
</evidence>
<dbReference type="OrthoDB" id="110861at2759"/>
<dbReference type="Proteomes" id="UP000054423">
    <property type="component" value="Unassembled WGS sequence"/>
</dbReference>
<dbReference type="AlphaFoldDB" id="W2LSG4"/>
<sequence>MTEDNFPVPAKACRWINPRTGQQTKFPLQHAVDFAHFVDGGSQLVPANVGEYFFQPPAPQAPVVRPTNVKRTSVAEVQELFDPFLDDDESPQEPAVTDSRFNRQEVPTGGSAKRSRERLNDVPTEPKRFRAVLDQDMLIIEKLRGTPVLLERFQNIRQGAASDVNTGDDEDRPLPGVANIGPSVIPKKPTGVSKYAFVPREDQQVVHDRVTSAKYKGKPATVFVKSMIRSEHVAFKALPGVCTRLFDIQFGLSGLSIRHFARLSQSGRIHWLESGGSNFDNLSATAEFGRAMPASHIDDVIDSVRVFLMYAREYCCLELVELVENIVAFIEQTLKQVSWSSDDLSVLVYWVNDLLEDFRAAAEVGSGLSQVTRRCSTDDRQLRDLMFVKVHCQVEYMSVGASVVAAVHSEEHSKPAHHEQKHRTTDDKRRLGRIPRNVLNQLPVQVVPGSGKPRSLCMRFLSKVGCNVTQDGSCPHNRGHFVPNKLPNDVKSTIIQRFGGLKDKYK</sequence>
<feature type="region of interest" description="Disordered" evidence="1">
    <location>
        <begin position="162"/>
        <end position="185"/>
    </location>
</feature>
<evidence type="ECO:0000313" key="2">
    <source>
        <dbReference type="EMBL" id="ETM00398.1"/>
    </source>
</evidence>
<gene>
    <name evidence="2" type="ORF">L917_02872</name>
</gene>
<organism evidence="2">
    <name type="scientific">Phytophthora nicotianae</name>
    <name type="common">Potato buckeye rot agent</name>
    <name type="synonym">Phytophthora parasitica</name>
    <dbReference type="NCBI Taxonomy" id="4792"/>
    <lineage>
        <taxon>Eukaryota</taxon>
        <taxon>Sar</taxon>
        <taxon>Stramenopiles</taxon>
        <taxon>Oomycota</taxon>
        <taxon>Peronosporomycetes</taxon>
        <taxon>Peronosporales</taxon>
        <taxon>Peronosporaceae</taxon>
        <taxon>Phytophthora</taxon>
    </lineage>
</organism>
<name>W2LSG4_PHYNI</name>
<reference evidence="2" key="1">
    <citation type="submission" date="2013-11" db="EMBL/GenBank/DDBJ databases">
        <title>The Genome Sequence of Phytophthora parasitica CHvinca01.</title>
        <authorList>
            <consortium name="The Broad Institute Genomics Platform"/>
            <person name="Russ C."/>
            <person name="Tyler B."/>
            <person name="Panabieres F."/>
            <person name="Shan W."/>
            <person name="Tripathy S."/>
            <person name="Grunwald N."/>
            <person name="Machado M."/>
            <person name="Johnson C.S."/>
            <person name="Arredondo F."/>
            <person name="Hong C."/>
            <person name="Coffey M."/>
            <person name="Young S.K."/>
            <person name="Zeng Q."/>
            <person name="Gargeya S."/>
            <person name="Fitzgerald M."/>
            <person name="Abouelleil A."/>
            <person name="Alvarado L."/>
            <person name="Chapman S.B."/>
            <person name="Gainer-Dewar J."/>
            <person name="Goldberg J."/>
            <person name="Griggs A."/>
            <person name="Gujja S."/>
            <person name="Hansen M."/>
            <person name="Howarth C."/>
            <person name="Imamovic A."/>
            <person name="Ireland A."/>
            <person name="Larimer J."/>
            <person name="McCowan C."/>
            <person name="Murphy C."/>
            <person name="Pearson M."/>
            <person name="Poon T.W."/>
            <person name="Priest M."/>
            <person name="Roberts A."/>
            <person name="Saif S."/>
            <person name="Shea T."/>
            <person name="Sykes S."/>
            <person name="Wortman J."/>
            <person name="Nusbaum C."/>
            <person name="Birren B."/>
        </authorList>
    </citation>
    <scope>NUCLEOTIDE SEQUENCE [LARGE SCALE GENOMIC DNA]</scope>
    <source>
        <strain evidence="2">CHvinca01</strain>
    </source>
</reference>
<dbReference type="VEuPathDB" id="FungiDB:PPTG_15867"/>
<proteinExistence type="predicted"/>
<protein>
    <submittedName>
        <fullName evidence="2">Uncharacterized protein</fullName>
    </submittedName>
</protein>